<feature type="domain" description="DUF4394" evidence="1">
    <location>
        <begin position="65"/>
        <end position="298"/>
    </location>
</feature>
<protein>
    <recommendedName>
        <fullName evidence="1">DUF4394 domain-containing protein</fullName>
    </recommendedName>
</protein>
<name>A0ABP7PBY0_9BACT</name>
<dbReference type="Pfam" id="PF14339">
    <property type="entry name" value="DUF4394"/>
    <property type="match status" value="1"/>
</dbReference>
<dbReference type="Proteomes" id="UP001501556">
    <property type="component" value="Unassembled WGS sequence"/>
</dbReference>
<sequence length="409" mass="41145">MALLLPSLLPAGRWLAGSVFGLALLAGPAARAQTVYALGTLTADFLGTPAGSQGLAVIDPTTGVAGATTPVAGVPATQKLVGMDFRPVNGQLYALGYDTLAVAPTANAQLYTLNPTTGATTPVGSAVRLELGRRTARIGFDFNPVADLIRVVSTNRANYRLSPATGAVAGTDGPLTYASGTPATPGIGAVAYTNSFPGATSTTLYAFDELNTSAPGNPANTALLSIVSPPNNGTLTAPVPVMFGSFVTGAPAAIDIDIYANGATNRNEAFLMEVTAMGSSNFYRLNLATGQATLVGNTVPRSIPFALRDIAVGIGLPLAAAPAALAQLATLAPNPARGAATLRLPAALRGTQATAVAVTDNLGRVVLRRTLAAGPADAVELPLTGLAPGVYSVLAHTAAGLVARRLVVQ</sequence>
<accession>A0ABP7PBY0</accession>
<evidence type="ECO:0000259" key="1">
    <source>
        <dbReference type="Pfam" id="PF14339"/>
    </source>
</evidence>
<evidence type="ECO:0000313" key="2">
    <source>
        <dbReference type="EMBL" id="GAA3963131.1"/>
    </source>
</evidence>
<comment type="caution">
    <text evidence="2">The sequence shown here is derived from an EMBL/GenBank/DDBJ whole genome shotgun (WGS) entry which is preliminary data.</text>
</comment>
<evidence type="ECO:0000313" key="3">
    <source>
        <dbReference type="Proteomes" id="UP001501556"/>
    </source>
</evidence>
<dbReference type="InterPro" id="IPR025507">
    <property type="entry name" value="DUF4394"/>
</dbReference>
<organism evidence="2 3">
    <name type="scientific">Hymenobacter antarcticus</name>
    <dbReference type="NCBI Taxonomy" id="486270"/>
    <lineage>
        <taxon>Bacteria</taxon>
        <taxon>Pseudomonadati</taxon>
        <taxon>Bacteroidota</taxon>
        <taxon>Cytophagia</taxon>
        <taxon>Cytophagales</taxon>
        <taxon>Hymenobacteraceae</taxon>
        <taxon>Hymenobacter</taxon>
    </lineage>
</organism>
<proteinExistence type="predicted"/>
<keyword evidence="3" id="KW-1185">Reference proteome</keyword>
<reference evidence="3" key="1">
    <citation type="journal article" date="2019" name="Int. J. Syst. Evol. Microbiol.">
        <title>The Global Catalogue of Microorganisms (GCM) 10K type strain sequencing project: providing services to taxonomists for standard genome sequencing and annotation.</title>
        <authorList>
            <consortium name="The Broad Institute Genomics Platform"/>
            <consortium name="The Broad Institute Genome Sequencing Center for Infectious Disease"/>
            <person name="Wu L."/>
            <person name="Ma J."/>
        </authorList>
    </citation>
    <scope>NUCLEOTIDE SEQUENCE [LARGE SCALE GENOMIC DNA]</scope>
    <source>
        <strain evidence="3">JCM 17217</strain>
    </source>
</reference>
<gene>
    <name evidence="2" type="ORF">GCM10022407_07280</name>
</gene>
<dbReference type="RefSeq" id="WP_345121110.1">
    <property type="nucleotide sequence ID" value="NZ_BAABDI010000003.1"/>
</dbReference>
<dbReference type="EMBL" id="BAABDI010000003">
    <property type="protein sequence ID" value="GAA3963131.1"/>
    <property type="molecule type" value="Genomic_DNA"/>
</dbReference>